<feature type="domain" description="BioF2-like acetyltransferase" evidence="7">
    <location>
        <begin position="153"/>
        <end position="283"/>
    </location>
</feature>
<keyword evidence="3" id="KW-0133">Cell shape</keyword>
<reference evidence="9" key="1">
    <citation type="journal article" date="2019" name="Int. J. Syst. Evol. Microbiol.">
        <title>The Global Catalogue of Microorganisms (GCM) 10K type strain sequencing project: providing services to taxonomists for standard genome sequencing and annotation.</title>
        <authorList>
            <consortium name="The Broad Institute Genomics Platform"/>
            <consortium name="The Broad Institute Genome Sequencing Center for Infectious Disease"/>
            <person name="Wu L."/>
            <person name="Ma J."/>
        </authorList>
    </citation>
    <scope>NUCLEOTIDE SEQUENCE [LARGE SCALE GENOMIC DNA]</scope>
    <source>
        <strain evidence="9">CCUG 56098</strain>
    </source>
</reference>
<dbReference type="PANTHER" id="PTHR36174">
    <property type="entry name" value="LIPID II:GLYCINE GLYCYLTRANSFERASE"/>
    <property type="match status" value="1"/>
</dbReference>
<dbReference type="InterPro" id="IPR050644">
    <property type="entry name" value="PG_Glycine_Bridge_Synth"/>
</dbReference>
<dbReference type="PROSITE" id="PS51191">
    <property type="entry name" value="FEMABX"/>
    <property type="match status" value="1"/>
</dbReference>
<evidence type="ECO:0000256" key="1">
    <source>
        <dbReference type="ARBA" id="ARBA00009943"/>
    </source>
</evidence>
<dbReference type="InterPro" id="IPR003447">
    <property type="entry name" value="FEMABX"/>
</dbReference>
<keyword evidence="6" id="KW-0961">Cell wall biogenesis/degradation</keyword>
<dbReference type="Gene3D" id="3.40.630.30">
    <property type="match status" value="1"/>
</dbReference>
<evidence type="ECO:0000313" key="8">
    <source>
        <dbReference type="EMBL" id="MFD1015240.1"/>
    </source>
</evidence>
<dbReference type="Pfam" id="PF13480">
    <property type="entry name" value="Acetyltransf_6"/>
    <property type="match status" value="1"/>
</dbReference>
<evidence type="ECO:0000259" key="7">
    <source>
        <dbReference type="Pfam" id="PF13480"/>
    </source>
</evidence>
<dbReference type="RefSeq" id="WP_386114671.1">
    <property type="nucleotide sequence ID" value="NZ_JBHTKM010000017.1"/>
</dbReference>
<evidence type="ECO:0000256" key="6">
    <source>
        <dbReference type="ARBA" id="ARBA00023316"/>
    </source>
</evidence>
<gene>
    <name evidence="8" type="ORF">ACFQ13_04830</name>
</gene>
<proteinExistence type="inferred from homology"/>
<dbReference type="InterPro" id="IPR038740">
    <property type="entry name" value="BioF2-like_GNAT_dom"/>
</dbReference>
<dbReference type="GO" id="GO:0016746">
    <property type="term" value="F:acyltransferase activity"/>
    <property type="evidence" value="ECO:0007669"/>
    <property type="project" value="UniProtKB-KW"/>
</dbReference>
<evidence type="ECO:0000256" key="2">
    <source>
        <dbReference type="ARBA" id="ARBA00022679"/>
    </source>
</evidence>
<evidence type="ECO:0000256" key="4">
    <source>
        <dbReference type="ARBA" id="ARBA00022984"/>
    </source>
</evidence>
<name>A0ABW3KNP8_9FLAO</name>
<dbReference type="EMBL" id="JBHTKM010000017">
    <property type="protein sequence ID" value="MFD1015240.1"/>
    <property type="molecule type" value="Genomic_DNA"/>
</dbReference>
<dbReference type="PANTHER" id="PTHR36174:SF1">
    <property type="entry name" value="LIPID II:GLYCINE GLYCYLTRANSFERASE"/>
    <property type="match status" value="1"/>
</dbReference>
<accession>A0ABW3KNP8</accession>
<keyword evidence="2 8" id="KW-0808">Transferase</keyword>
<organism evidence="8 9">
    <name type="scientific">Winogradskyella rapida</name>
    <dbReference type="NCBI Taxonomy" id="549701"/>
    <lineage>
        <taxon>Bacteria</taxon>
        <taxon>Pseudomonadati</taxon>
        <taxon>Bacteroidota</taxon>
        <taxon>Flavobacteriia</taxon>
        <taxon>Flavobacteriales</taxon>
        <taxon>Flavobacteriaceae</taxon>
        <taxon>Winogradskyella</taxon>
    </lineage>
</organism>
<dbReference type="SUPFAM" id="SSF55729">
    <property type="entry name" value="Acyl-CoA N-acyltransferases (Nat)"/>
    <property type="match status" value="1"/>
</dbReference>
<protein>
    <submittedName>
        <fullName evidence="8">GNAT family N-acetyltransferase</fullName>
        <ecNumber evidence="8">2.3.1.-</ecNumber>
    </submittedName>
</protein>
<sequence>MIEVITNRQEWNAELDRIGAVDFYHTYSYHQLSKREEELPVLLKYNEGQSVIFLPLLLRNIENSEYKDATSVYGYCGILAQNIDPNFKKDNFYRALNTFLNKTKIIAVFTRLHPYIDEAEFMLQNLGQITSLGKVVYIDLSKTLEEQRASYNRRLKTYINKARKLCTVIEGTTEEHLDIFISLYHENMRRIEATDDYFFDTDYYRQLLTSDDYEASLLMCKHNATGEIIAGAIFIKSGNIIQYHLSGLNHLYFDLQPIKLIIDEMRIQGTLQGYHYLNLGGGKGSEEDSLFEFKAKFSKDVKIFKIWKYIVNKDAYKALSESHLQTELKSEDLDKGFFPKYRAPLKSLS</sequence>
<dbReference type="InterPro" id="IPR016181">
    <property type="entry name" value="Acyl_CoA_acyltransferase"/>
</dbReference>
<comment type="similarity">
    <text evidence="1">Belongs to the FemABX family.</text>
</comment>
<evidence type="ECO:0000256" key="5">
    <source>
        <dbReference type="ARBA" id="ARBA00023315"/>
    </source>
</evidence>
<comment type="caution">
    <text evidence="8">The sequence shown here is derived from an EMBL/GenBank/DDBJ whole genome shotgun (WGS) entry which is preliminary data.</text>
</comment>
<keyword evidence="5 8" id="KW-0012">Acyltransferase</keyword>
<evidence type="ECO:0000313" key="9">
    <source>
        <dbReference type="Proteomes" id="UP001597086"/>
    </source>
</evidence>
<keyword evidence="9" id="KW-1185">Reference proteome</keyword>
<dbReference type="EC" id="2.3.1.-" evidence="8"/>
<evidence type="ECO:0000256" key="3">
    <source>
        <dbReference type="ARBA" id="ARBA00022960"/>
    </source>
</evidence>
<keyword evidence="4" id="KW-0573">Peptidoglycan synthesis</keyword>
<dbReference type="Proteomes" id="UP001597086">
    <property type="component" value="Unassembled WGS sequence"/>
</dbReference>